<dbReference type="KEGG" id="por:APT59_09730"/>
<dbReference type="GO" id="GO:0005829">
    <property type="term" value="C:cytosol"/>
    <property type="evidence" value="ECO:0007669"/>
    <property type="project" value="TreeGrafter"/>
</dbReference>
<dbReference type="RefSeq" id="WP_059314660.1">
    <property type="nucleotide sequence ID" value="NZ_CP013987.1"/>
</dbReference>
<dbReference type="Proteomes" id="UP000064137">
    <property type="component" value="Chromosome"/>
</dbReference>
<evidence type="ECO:0000259" key="3">
    <source>
        <dbReference type="Pfam" id="PF02885"/>
    </source>
</evidence>
<sequence>MTFTTPEEHPFAVYVRALGKGKRGARSLTEAEAEMAMGLILDGQVTDAQLGAFLMLLRHKEESPEELAGFTRAVRARLQSPGFPVDLDWPSYAGKKRHLPWYLLAVKCLAGSGVRIVMHGGGTHTGGRLYTEQCLGDLGLQTAKDWQDVGALLDRGQPAFLPLAAWMPALQRMIDLKAELGLRSPIHSLVRLLNPSDARCILQSIFHPGYQEVHREASRLLRDDSIVIKGEGGEVERNPDVIAHLYGTRGGEAWDESWPALTERRQVKPERLDPALLAATWRGEVEDPYGRLAVIATLAVALRALGQDQASAQIEAERRWEARDRTL</sequence>
<dbReference type="GO" id="GO:0009032">
    <property type="term" value="F:thymidine phosphorylase activity"/>
    <property type="evidence" value="ECO:0007669"/>
    <property type="project" value="TreeGrafter"/>
</dbReference>
<evidence type="ECO:0000313" key="4">
    <source>
        <dbReference type="EMBL" id="ALZ84468.1"/>
    </source>
</evidence>
<accession>A0A0U4WZA5</accession>
<dbReference type="InterPro" id="IPR035902">
    <property type="entry name" value="Nuc_phospho_transferase"/>
</dbReference>
<dbReference type="SUPFAM" id="SSF52418">
    <property type="entry name" value="Nucleoside phosphorylase/phosphoribosyltransferase catalytic domain"/>
    <property type="match status" value="1"/>
</dbReference>
<dbReference type="NCBIfam" id="NF006564">
    <property type="entry name" value="PRK09071.1"/>
    <property type="match status" value="1"/>
</dbReference>
<dbReference type="PANTHER" id="PTHR10515:SF0">
    <property type="entry name" value="THYMIDINE PHOSPHORYLASE"/>
    <property type="match status" value="1"/>
</dbReference>
<dbReference type="InterPro" id="IPR000053">
    <property type="entry name" value="Thymidine/pyrmidine_PPase"/>
</dbReference>
<organism evidence="4 5">
    <name type="scientific">Pseudomonas oryzihabitans</name>
    <dbReference type="NCBI Taxonomy" id="47885"/>
    <lineage>
        <taxon>Bacteria</taxon>
        <taxon>Pseudomonadati</taxon>
        <taxon>Pseudomonadota</taxon>
        <taxon>Gammaproteobacteria</taxon>
        <taxon>Pseudomonadales</taxon>
        <taxon>Pseudomonadaceae</taxon>
        <taxon>Pseudomonas</taxon>
    </lineage>
</organism>
<dbReference type="Gene3D" id="3.40.1030.10">
    <property type="entry name" value="Nucleoside phosphorylase/phosphoribosyltransferase catalytic domain"/>
    <property type="match status" value="1"/>
</dbReference>
<dbReference type="PANTHER" id="PTHR10515">
    <property type="entry name" value="THYMIDINE PHOSPHORYLASE"/>
    <property type="match status" value="1"/>
</dbReference>
<evidence type="ECO:0000256" key="2">
    <source>
        <dbReference type="ARBA" id="ARBA00022679"/>
    </source>
</evidence>
<dbReference type="Gene3D" id="1.20.970.10">
    <property type="entry name" value="Transferase, Pyrimidine Nucleoside Phosphorylase, Chain C"/>
    <property type="match status" value="1"/>
</dbReference>
<dbReference type="AlphaFoldDB" id="A0A0U4WZA5"/>
<proteinExistence type="predicted"/>
<dbReference type="OrthoDB" id="9768896at2"/>
<dbReference type="EMBL" id="CP013987">
    <property type="protein sequence ID" value="ALZ84468.1"/>
    <property type="molecule type" value="Genomic_DNA"/>
</dbReference>
<dbReference type="Pfam" id="PF02885">
    <property type="entry name" value="Glycos_trans_3N"/>
    <property type="match status" value="1"/>
</dbReference>
<dbReference type="InterPro" id="IPR017459">
    <property type="entry name" value="Glycosyl_Trfase_fam3_N_dom"/>
</dbReference>
<name>A0A0U4WZA5_9PSED</name>
<dbReference type="SUPFAM" id="SSF47648">
    <property type="entry name" value="Nucleoside phosphorylase/phosphoribosyltransferase N-terminal domain"/>
    <property type="match status" value="1"/>
</dbReference>
<dbReference type="GO" id="GO:0006206">
    <property type="term" value="P:pyrimidine nucleobase metabolic process"/>
    <property type="evidence" value="ECO:0007669"/>
    <property type="project" value="InterPro"/>
</dbReference>
<keyword evidence="2" id="KW-0808">Transferase</keyword>
<reference evidence="4 5" key="1">
    <citation type="submission" date="2016-01" db="EMBL/GenBank/DDBJ databases">
        <title>Annotation of Pseudomonas oryzihabitans USDA-ARS-USMARC-56511.</title>
        <authorList>
            <person name="Harhay G.P."/>
            <person name="Harhay D.M."/>
            <person name="Smith T.P.L."/>
            <person name="Bono J.L."/>
            <person name="Heaton M.P."/>
            <person name="Clawson M.L."/>
            <person name="Chitko-Mckown C.G."/>
            <person name="Capik S.F."/>
            <person name="DeDonder K.D."/>
            <person name="Apley M.D."/>
            <person name="Lubbers B.V."/>
            <person name="White B.J."/>
            <person name="Larson R.L."/>
        </authorList>
    </citation>
    <scope>NUCLEOTIDE SEQUENCE [LARGE SCALE GENOMIC DNA]</scope>
    <source>
        <strain evidence="4 5">USDA-ARS-USMARC-56511</strain>
    </source>
</reference>
<evidence type="ECO:0000256" key="1">
    <source>
        <dbReference type="ARBA" id="ARBA00022676"/>
    </source>
</evidence>
<gene>
    <name evidence="4" type="ORF">APT59_09730</name>
</gene>
<dbReference type="InterPro" id="IPR036320">
    <property type="entry name" value="Glycosyl_Trfase_fam3_N_dom_sf"/>
</dbReference>
<keyword evidence="1" id="KW-0328">Glycosyltransferase</keyword>
<evidence type="ECO:0000313" key="5">
    <source>
        <dbReference type="Proteomes" id="UP000064137"/>
    </source>
</evidence>
<protein>
    <recommendedName>
        <fullName evidence="3">Glycosyl transferase family 3 N-terminal domain-containing protein</fullName>
    </recommendedName>
</protein>
<feature type="domain" description="Glycosyl transferase family 3 N-terminal" evidence="3">
    <location>
        <begin position="21"/>
        <end position="76"/>
    </location>
</feature>
<dbReference type="GO" id="GO:0004645">
    <property type="term" value="F:1,4-alpha-oligoglucan phosphorylase activity"/>
    <property type="evidence" value="ECO:0007669"/>
    <property type="project" value="InterPro"/>
</dbReference>